<dbReference type="Proteomes" id="UP000663860">
    <property type="component" value="Unassembled WGS sequence"/>
</dbReference>
<evidence type="ECO:0000256" key="5">
    <source>
        <dbReference type="ARBA" id="ARBA00023018"/>
    </source>
</evidence>
<comment type="caution">
    <text evidence="18">The sequence shown here is derived from an EMBL/GenBank/DDBJ whole genome shotgun (WGS) entry which is preliminary data.</text>
</comment>
<comment type="subcellular location">
    <subcellularLocation>
        <location evidence="1">Membrane</location>
        <topology evidence="1">Multi-pass membrane protein</topology>
    </subcellularLocation>
    <subcellularLocation>
        <location evidence="13">Postsynaptic cell membrane</location>
    </subcellularLocation>
</comment>
<keyword evidence="8" id="KW-0675">Receptor</keyword>
<dbReference type="EMBL" id="CAJNOE010000593">
    <property type="protein sequence ID" value="CAF1282866.1"/>
    <property type="molecule type" value="Genomic_DNA"/>
</dbReference>
<evidence type="ECO:0000256" key="7">
    <source>
        <dbReference type="ARBA" id="ARBA00023136"/>
    </source>
</evidence>
<sequence length="889" mass="97324">MISLYNFRCLLLHLLFVQRHLKYVAAVWPSGNVSNIKLLGLFPDADNSTETTDLSIHSRAMFQAAVLLSQSYNITIDGQYIGWQSEQTGGVIMNALGDTCQALHWSNIVGVVGPGFSREAQQIANFGNMVGIPIISYAATDPELSDRNDYLTFYRTVPSDDLAATAIVKLFVQYNWTSCIIIYQNDPYGIDGSAAINQAFVNQGLTVNKLIVFDIVTQQIQGDLNNLLTNSPSRIVILWTTEIYTTIVLQSALNSNFIGPKFTWILSTNIPLTYFSRIKYPNLIGMITVEPVTGSVVGAPVNTTLLNAAYDIWKKYEPETFPGLSQVSPYALFAFDATWTLIQSLQQLCSTISSPCTIFNGSSFCFDRYFVNSNLLLNTINSLQFIGVSGPIGFSSDSTDRINGSYYYVENVQATATNITFNPVLQYSDSGTWNTYSGANVIVWPGDSLTPPSGQVLLDGVTLRIGVIAAPVFTIVNGGSGGTNITLTGYSIDLIQLLQTQLNFIPNIILAPSNQTYAGLIEDVANGVYDMVVGDVTVTSARREIVDFSVSIFDNTLALMTRKTYTAAPDPLSFLKPFSFSLWITFLGAWMCGTILFFIVEREDNEMLQNRPVISQISLSMWYCIGNCIGHGADFHVSTAPGRLLTGGLYLLSLVLVASYTANLASDLTILKTQDILSGIDDLKNGKIPPNRIGIRVGTAAVDYYLSEISNGNPNYYPVYSLQQSYDDLLANIIDVTFTDIGVGEYITNNVYCNLSLVGAGFDPGIFGIVLPKNWIYTQQLDVAILSLGETGLLGNLQVKWFQTSICPDTSGTATAIEVGSMGGLFATFGVIIILALLLFAWKKRKNLKDCSFVPKHKIHLSSRKQTFSLNHSNTISNQVHSPIPTISL</sequence>
<dbReference type="InterPro" id="IPR028082">
    <property type="entry name" value="Peripla_BP_I"/>
</dbReference>
<dbReference type="InterPro" id="IPR001320">
    <property type="entry name" value="Iontro_rcpt_C"/>
</dbReference>
<evidence type="ECO:0000256" key="15">
    <source>
        <dbReference type="SAM" id="SignalP"/>
    </source>
</evidence>
<dbReference type="InterPro" id="IPR000337">
    <property type="entry name" value="GPCR_3"/>
</dbReference>
<keyword evidence="2" id="KW-0813">Transport</keyword>
<dbReference type="PRINTS" id="PR00248">
    <property type="entry name" value="GPCRMGR"/>
</dbReference>
<feature type="transmembrane region" description="Helical" evidence="14">
    <location>
        <begin position="644"/>
        <end position="662"/>
    </location>
</feature>
<evidence type="ECO:0000256" key="2">
    <source>
        <dbReference type="ARBA" id="ARBA00022448"/>
    </source>
</evidence>
<evidence type="ECO:0000256" key="11">
    <source>
        <dbReference type="ARBA" id="ARBA00023286"/>
    </source>
</evidence>
<dbReference type="SUPFAM" id="SSF53850">
    <property type="entry name" value="Periplasmic binding protein-like II"/>
    <property type="match status" value="1"/>
</dbReference>
<protein>
    <recommendedName>
        <fullName evidence="16">Ionotropic glutamate receptor C-terminal domain-containing protein</fullName>
    </recommendedName>
</protein>
<keyword evidence="9" id="KW-0325">Glycoprotein</keyword>
<feature type="transmembrane region" description="Helical" evidence="14">
    <location>
        <begin position="822"/>
        <end position="842"/>
    </location>
</feature>
<dbReference type="AlphaFoldDB" id="A0A818Z8L8"/>
<keyword evidence="4 14" id="KW-1133">Transmembrane helix</keyword>
<dbReference type="InterPro" id="IPR019594">
    <property type="entry name" value="Glu/Gly-bd"/>
</dbReference>
<evidence type="ECO:0000256" key="10">
    <source>
        <dbReference type="ARBA" id="ARBA00023257"/>
    </source>
</evidence>
<dbReference type="Pfam" id="PF01094">
    <property type="entry name" value="ANF_receptor"/>
    <property type="match status" value="1"/>
</dbReference>
<dbReference type="SUPFAM" id="SSF81324">
    <property type="entry name" value="Voltage-gated potassium channels"/>
    <property type="match status" value="1"/>
</dbReference>
<evidence type="ECO:0000313" key="18">
    <source>
        <dbReference type="EMBL" id="CAF3765017.1"/>
    </source>
</evidence>
<dbReference type="GO" id="GO:0045211">
    <property type="term" value="C:postsynaptic membrane"/>
    <property type="evidence" value="ECO:0007669"/>
    <property type="project" value="UniProtKB-SubCell"/>
</dbReference>
<dbReference type="PRINTS" id="PR01176">
    <property type="entry name" value="GABABRECEPTR"/>
</dbReference>
<reference evidence="18" key="1">
    <citation type="submission" date="2021-02" db="EMBL/GenBank/DDBJ databases">
        <authorList>
            <person name="Nowell W R."/>
        </authorList>
    </citation>
    <scope>NUCLEOTIDE SEQUENCE</scope>
</reference>
<feature type="domain" description="Ionotropic glutamate receptor C-terminal" evidence="16">
    <location>
        <begin position="462"/>
        <end position="804"/>
    </location>
</feature>
<evidence type="ECO:0000313" key="19">
    <source>
        <dbReference type="Proteomes" id="UP000663868"/>
    </source>
</evidence>
<keyword evidence="3 14" id="KW-0812">Transmembrane</keyword>
<keyword evidence="7 14" id="KW-0472">Membrane</keyword>
<evidence type="ECO:0000256" key="4">
    <source>
        <dbReference type="ARBA" id="ARBA00022989"/>
    </source>
</evidence>
<keyword evidence="15" id="KW-0732">Signal</keyword>
<evidence type="ECO:0000256" key="13">
    <source>
        <dbReference type="ARBA" id="ARBA00034100"/>
    </source>
</evidence>
<name>A0A818Z8L8_9BILA</name>
<dbReference type="Pfam" id="PF10613">
    <property type="entry name" value="Lig_chan-Glu_bd"/>
    <property type="match status" value="1"/>
</dbReference>
<evidence type="ECO:0000259" key="16">
    <source>
        <dbReference type="SMART" id="SM00079"/>
    </source>
</evidence>
<evidence type="ECO:0000313" key="17">
    <source>
        <dbReference type="EMBL" id="CAF1282866.1"/>
    </source>
</evidence>
<keyword evidence="10" id="KW-0628">Postsynaptic cell membrane</keyword>
<dbReference type="InterPro" id="IPR015683">
    <property type="entry name" value="Ionotropic_Glu_rcpt"/>
</dbReference>
<feature type="chain" id="PRO_5035693064" description="Ionotropic glutamate receptor C-terminal domain-containing protein" evidence="15">
    <location>
        <begin position="27"/>
        <end position="889"/>
    </location>
</feature>
<dbReference type="Gene3D" id="3.40.50.2300">
    <property type="match status" value="2"/>
</dbReference>
<dbReference type="InterPro" id="IPR001828">
    <property type="entry name" value="ANF_lig-bd_rcpt"/>
</dbReference>
<dbReference type="SMART" id="SM00079">
    <property type="entry name" value="PBPe"/>
    <property type="match status" value="1"/>
</dbReference>
<evidence type="ECO:0000256" key="8">
    <source>
        <dbReference type="ARBA" id="ARBA00023170"/>
    </source>
</evidence>
<evidence type="ECO:0000256" key="12">
    <source>
        <dbReference type="ARBA" id="ARBA00023303"/>
    </source>
</evidence>
<evidence type="ECO:0000256" key="3">
    <source>
        <dbReference type="ARBA" id="ARBA00022692"/>
    </source>
</evidence>
<dbReference type="EMBL" id="CAJOBB010000854">
    <property type="protein sequence ID" value="CAF3765017.1"/>
    <property type="molecule type" value="Genomic_DNA"/>
</dbReference>
<keyword evidence="6" id="KW-0406">Ion transport</keyword>
<dbReference type="PANTHER" id="PTHR18966">
    <property type="entry name" value="IONOTROPIC GLUTAMATE RECEPTOR"/>
    <property type="match status" value="1"/>
</dbReference>
<evidence type="ECO:0000256" key="14">
    <source>
        <dbReference type="SAM" id="Phobius"/>
    </source>
</evidence>
<dbReference type="Gene3D" id="3.40.190.10">
    <property type="entry name" value="Periplasmic binding protein-like II"/>
    <property type="match status" value="2"/>
</dbReference>
<accession>A0A818Z8L8</accession>
<keyword evidence="11" id="KW-1071">Ligand-gated ion channel</keyword>
<gene>
    <name evidence="17" type="ORF">IZO911_LOCUS33070</name>
    <name evidence="18" type="ORF">KXQ929_LOCUS15027</name>
</gene>
<proteinExistence type="predicted"/>
<organism evidence="18 19">
    <name type="scientific">Adineta steineri</name>
    <dbReference type="NCBI Taxonomy" id="433720"/>
    <lineage>
        <taxon>Eukaryota</taxon>
        <taxon>Metazoa</taxon>
        <taxon>Spiralia</taxon>
        <taxon>Gnathifera</taxon>
        <taxon>Rotifera</taxon>
        <taxon>Eurotatoria</taxon>
        <taxon>Bdelloidea</taxon>
        <taxon>Adinetida</taxon>
        <taxon>Adinetidae</taxon>
        <taxon>Adineta</taxon>
    </lineage>
</organism>
<feature type="signal peptide" evidence="15">
    <location>
        <begin position="1"/>
        <end position="26"/>
    </location>
</feature>
<keyword evidence="12" id="KW-0407">Ion channel</keyword>
<dbReference type="SUPFAM" id="SSF53822">
    <property type="entry name" value="Periplasmic binding protein-like I"/>
    <property type="match status" value="1"/>
</dbReference>
<evidence type="ECO:0000256" key="1">
    <source>
        <dbReference type="ARBA" id="ARBA00004141"/>
    </source>
</evidence>
<dbReference type="GO" id="GO:0015276">
    <property type="term" value="F:ligand-gated monoatomic ion channel activity"/>
    <property type="evidence" value="ECO:0007669"/>
    <property type="project" value="InterPro"/>
</dbReference>
<dbReference type="GO" id="GO:0004930">
    <property type="term" value="F:G protein-coupled receptor activity"/>
    <property type="evidence" value="ECO:0007669"/>
    <property type="project" value="InterPro"/>
</dbReference>
<keyword evidence="5" id="KW-0770">Synapse</keyword>
<evidence type="ECO:0000256" key="6">
    <source>
        <dbReference type="ARBA" id="ARBA00023065"/>
    </source>
</evidence>
<evidence type="ECO:0000256" key="9">
    <source>
        <dbReference type="ARBA" id="ARBA00023180"/>
    </source>
</evidence>
<feature type="transmembrane region" description="Helical" evidence="14">
    <location>
        <begin position="580"/>
        <end position="600"/>
    </location>
</feature>
<dbReference type="Pfam" id="PF00060">
    <property type="entry name" value="Lig_chan"/>
    <property type="match status" value="1"/>
</dbReference>
<dbReference type="Proteomes" id="UP000663868">
    <property type="component" value="Unassembled WGS sequence"/>
</dbReference>